<dbReference type="InterPro" id="IPR055439">
    <property type="entry name" value="Beta-prop_EML_1st"/>
</dbReference>
<keyword evidence="1" id="KW-0853">WD repeat</keyword>
<dbReference type="Gene3D" id="2.130.10.10">
    <property type="entry name" value="YVTN repeat-like/Quinoprotein amine dehydrogenase"/>
    <property type="match status" value="1"/>
</dbReference>
<dbReference type="SMART" id="SM00320">
    <property type="entry name" value="WD40"/>
    <property type="match status" value="4"/>
</dbReference>
<feature type="non-terminal residue" evidence="5">
    <location>
        <position position="1"/>
    </location>
</feature>
<evidence type="ECO:0000259" key="3">
    <source>
        <dbReference type="Pfam" id="PF23409"/>
    </source>
</evidence>
<dbReference type="InterPro" id="IPR015943">
    <property type="entry name" value="WD40/YVTN_repeat-like_dom_sf"/>
</dbReference>
<protein>
    <submittedName>
        <fullName evidence="5">WD repeat-containing protein 90-like</fullName>
    </submittedName>
</protein>
<name>A0A6J0JBN2_9PASS</name>
<keyword evidence="4" id="KW-1185">Reference proteome</keyword>
<gene>
    <name evidence="5" type="primary">LOC108510559</name>
</gene>
<feature type="domain" description="EML-like first beta-propeller" evidence="3">
    <location>
        <begin position="75"/>
        <end position="292"/>
    </location>
</feature>
<evidence type="ECO:0000256" key="1">
    <source>
        <dbReference type="ARBA" id="ARBA00022574"/>
    </source>
</evidence>
<dbReference type="InterPro" id="IPR001680">
    <property type="entry name" value="WD40_rpt"/>
</dbReference>
<dbReference type="InterPro" id="IPR050630">
    <property type="entry name" value="WD_repeat_EMAP"/>
</dbReference>
<sequence>SSSVLLEHEITLDGTIVSAAFDDSLEMGIVGTTAGTLWYINWLESTSIRLISGHKSFFAYSCGCVIVVEDLHSGSQNHWLGHAEEISTLALSHDAQVLASASGKKDGDSHCQICIWSIPDGACTAELFHHETQVQAMAFSRDDKFLVTIGDYSDQSIALWSTYTYQLLLSTCVSEPVHDVAFSPVSHQDLACVGRGAVMFWLLEQQGAAVNLKVHQAPAPDVLGLVELTSLCYGADTLLYSGTNSGQICVWDTETNCCFMTWEADEGEIGVLLCRHDRLVSGSNTKRIRLWAVGSVQELRLKGPDAR</sequence>
<dbReference type="RefSeq" id="XP_017695726.1">
    <property type="nucleotide sequence ID" value="XM_017840237.1"/>
</dbReference>
<dbReference type="OrthoDB" id="6252103at2759"/>
<dbReference type="Proteomes" id="UP000504624">
    <property type="component" value="Unplaced"/>
</dbReference>
<evidence type="ECO:0000313" key="5">
    <source>
        <dbReference type="RefSeq" id="XP_017695726.1"/>
    </source>
</evidence>
<organism evidence="4 5">
    <name type="scientific">Lepidothrix coronata</name>
    <name type="common">blue-crowned manakin</name>
    <dbReference type="NCBI Taxonomy" id="321398"/>
    <lineage>
        <taxon>Eukaryota</taxon>
        <taxon>Metazoa</taxon>
        <taxon>Chordata</taxon>
        <taxon>Craniata</taxon>
        <taxon>Vertebrata</taxon>
        <taxon>Euteleostomi</taxon>
        <taxon>Archelosauria</taxon>
        <taxon>Archosauria</taxon>
        <taxon>Dinosauria</taxon>
        <taxon>Saurischia</taxon>
        <taxon>Theropoda</taxon>
        <taxon>Coelurosauria</taxon>
        <taxon>Aves</taxon>
        <taxon>Neognathae</taxon>
        <taxon>Neoaves</taxon>
        <taxon>Telluraves</taxon>
        <taxon>Australaves</taxon>
        <taxon>Passeriformes</taxon>
        <taxon>Pipridae</taxon>
        <taxon>Lepidothrix</taxon>
    </lineage>
</organism>
<dbReference type="GeneID" id="108510559"/>
<dbReference type="PANTHER" id="PTHR13720:SF33">
    <property type="entry name" value="HELP DOMAIN-CONTAINING PROTEIN"/>
    <property type="match status" value="1"/>
</dbReference>
<proteinExistence type="predicted"/>
<dbReference type="PANTHER" id="PTHR13720">
    <property type="entry name" value="WD-40 REPEAT PROTEIN"/>
    <property type="match status" value="1"/>
</dbReference>
<evidence type="ECO:0000313" key="4">
    <source>
        <dbReference type="Proteomes" id="UP000504624"/>
    </source>
</evidence>
<dbReference type="SUPFAM" id="SSF50978">
    <property type="entry name" value="WD40 repeat-like"/>
    <property type="match status" value="1"/>
</dbReference>
<dbReference type="FunFam" id="2.130.10.10:FF:000522">
    <property type="entry name" value="WD repeat domain 90"/>
    <property type="match status" value="1"/>
</dbReference>
<keyword evidence="2" id="KW-0677">Repeat</keyword>
<dbReference type="GO" id="GO:0005874">
    <property type="term" value="C:microtubule"/>
    <property type="evidence" value="ECO:0007669"/>
    <property type="project" value="UniProtKB-KW"/>
</dbReference>
<dbReference type="InterPro" id="IPR036322">
    <property type="entry name" value="WD40_repeat_dom_sf"/>
</dbReference>
<dbReference type="AlphaFoldDB" id="A0A6J0JBN2"/>
<accession>A0A6J0JBN2</accession>
<dbReference type="Pfam" id="PF23409">
    <property type="entry name" value="Beta-prop_EML"/>
    <property type="match status" value="1"/>
</dbReference>
<evidence type="ECO:0000256" key="2">
    <source>
        <dbReference type="ARBA" id="ARBA00022737"/>
    </source>
</evidence>
<reference evidence="5" key="1">
    <citation type="submission" date="2025-08" db="UniProtKB">
        <authorList>
            <consortium name="RefSeq"/>
        </authorList>
    </citation>
    <scope>IDENTIFICATION</scope>
</reference>